<proteinExistence type="predicted"/>
<reference evidence="1 2" key="1">
    <citation type="submission" date="2020-03" db="EMBL/GenBank/DDBJ databases">
        <title>Metabolic flexibility allows generalist bacteria to become dominant in a frequently disturbed ecosystem.</title>
        <authorList>
            <person name="Chen Y.-J."/>
            <person name="Leung P.M."/>
            <person name="Bay S.K."/>
            <person name="Hugenholtz P."/>
            <person name="Kessler A.J."/>
            <person name="Shelley G."/>
            <person name="Waite D.W."/>
            <person name="Cook P.L."/>
            <person name="Greening C."/>
        </authorList>
    </citation>
    <scope>NUCLEOTIDE SEQUENCE [LARGE SCALE GENOMIC DNA]</scope>
    <source>
        <strain evidence="1">SS_bin_28</strain>
    </source>
</reference>
<protein>
    <recommendedName>
        <fullName evidence="3">Tetratricopeptide repeat protein</fullName>
    </recommendedName>
</protein>
<evidence type="ECO:0000313" key="2">
    <source>
        <dbReference type="Proteomes" id="UP000547674"/>
    </source>
</evidence>
<evidence type="ECO:0000313" key="1">
    <source>
        <dbReference type="EMBL" id="NNF07281.1"/>
    </source>
</evidence>
<evidence type="ECO:0008006" key="3">
    <source>
        <dbReference type="Google" id="ProtNLM"/>
    </source>
</evidence>
<dbReference type="AlphaFoldDB" id="A0A7Y2H2R2"/>
<dbReference type="EMBL" id="JABDJR010000442">
    <property type="protein sequence ID" value="NNF07281.1"/>
    <property type="molecule type" value="Genomic_DNA"/>
</dbReference>
<accession>A0A7Y2H2R2</accession>
<sequence length="207" mass="23882">MNDLEGLKDYQQWRARKLYDKLRSNPQDVNALVQLAELWSFGENFDRSLEYAKLAMILDPDSRNARIVYAEVLIQSGRFNPTEGYLEILDKELSPCNLGWAFLERRDPASAIRVAEEAIASELQPTACFYCLWSKGLELQANDFIRRKQFSEGLALYELAAQKAKLAVAQRDLVEDELEDWNIYGEKQATRIEQLIERSLALSKKKD</sequence>
<name>A0A7Y2H2R2_UNCEI</name>
<comment type="caution">
    <text evidence="1">The sequence shown here is derived from an EMBL/GenBank/DDBJ whole genome shotgun (WGS) entry which is preliminary data.</text>
</comment>
<organism evidence="1 2">
    <name type="scientific">Eiseniibacteriota bacterium</name>
    <dbReference type="NCBI Taxonomy" id="2212470"/>
    <lineage>
        <taxon>Bacteria</taxon>
        <taxon>Candidatus Eiseniibacteriota</taxon>
    </lineage>
</organism>
<dbReference type="Proteomes" id="UP000547674">
    <property type="component" value="Unassembled WGS sequence"/>
</dbReference>
<gene>
    <name evidence="1" type="ORF">HKN21_11020</name>
</gene>
<dbReference type="SUPFAM" id="SSF48452">
    <property type="entry name" value="TPR-like"/>
    <property type="match status" value="1"/>
</dbReference>
<dbReference type="InterPro" id="IPR011990">
    <property type="entry name" value="TPR-like_helical_dom_sf"/>
</dbReference>
<dbReference type="Gene3D" id="1.25.40.10">
    <property type="entry name" value="Tetratricopeptide repeat domain"/>
    <property type="match status" value="1"/>
</dbReference>